<accession>A0ACC6QS67</accession>
<protein>
    <submittedName>
        <fullName evidence="1">IPT/TIG domain-containing protein</fullName>
    </submittedName>
</protein>
<proteinExistence type="predicted"/>
<evidence type="ECO:0000313" key="1">
    <source>
        <dbReference type="EMBL" id="MEJ8661064.1"/>
    </source>
</evidence>
<evidence type="ECO:0000313" key="2">
    <source>
        <dbReference type="Proteomes" id="UP001375539"/>
    </source>
</evidence>
<comment type="caution">
    <text evidence="1">The sequence shown here is derived from an EMBL/GenBank/DDBJ whole genome shotgun (WGS) entry which is preliminary data.</text>
</comment>
<name>A0ACC6QS67_9ACTN</name>
<organism evidence="1 2">
    <name type="scientific">Streptomyces pratisoli</name>
    <dbReference type="NCBI Taxonomy" id="3139917"/>
    <lineage>
        <taxon>Bacteria</taxon>
        <taxon>Bacillati</taxon>
        <taxon>Actinomycetota</taxon>
        <taxon>Actinomycetes</taxon>
        <taxon>Kitasatosporales</taxon>
        <taxon>Streptomycetaceae</taxon>
        <taxon>Streptomyces</taxon>
    </lineage>
</organism>
<dbReference type="Proteomes" id="UP001375539">
    <property type="component" value="Unassembled WGS sequence"/>
</dbReference>
<sequence>MPISPSQGSTGGGTPVTITGVNLAGATAVHFDGKSATITGNTPTSVSVLSPAGTGAVGARVTTAGGTSGPLGFYYVQPPVVPTVSPASGAAAGGDTVTITGRNLATATSVDFGATPVVPTVVSDTEITVATPATAAGEVSLVVHTQGGVFDDLAFTFVDPPTVTVFTPITGTTLGGTLVDITGTDLATTTDVTFGGDSATSFAALSDDRITAVTPPHALGAVPVTVTTTGGSDSAPLTYLYVL</sequence>
<reference evidence="1" key="1">
    <citation type="submission" date="2024-03" db="EMBL/GenBank/DDBJ databases">
        <title>Novel Streptomyces species of biotechnological and ecological value are a feature of Machair soil.</title>
        <authorList>
            <person name="Prole J.R."/>
            <person name="Goodfellow M."/>
            <person name="Allenby N."/>
            <person name="Ward A.C."/>
        </authorList>
    </citation>
    <scope>NUCLEOTIDE SEQUENCE</scope>
    <source>
        <strain evidence="1">MS1.AVA.4</strain>
    </source>
</reference>
<dbReference type="EMBL" id="JBBKAI010000002">
    <property type="protein sequence ID" value="MEJ8661064.1"/>
    <property type="molecule type" value="Genomic_DNA"/>
</dbReference>
<gene>
    <name evidence="1" type="ORF">WKI58_31895</name>
</gene>
<keyword evidence="2" id="KW-1185">Reference proteome</keyword>